<feature type="domain" description="AB hydrolase-1" evidence="5">
    <location>
        <begin position="104"/>
        <end position="281"/>
    </location>
</feature>
<feature type="non-terminal residue" evidence="7">
    <location>
        <position position="1"/>
    </location>
</feature>
<evidence type="ECO:0000256" key="4">
    <source>
        <dbReference type="SAM" id="SignalP"/>
    </source>
</evidence>
<dbReference type="Proteomes" id="UP000429644">
    <property type="component" value="Unassembled WGS sequence"/>
</dbReference>
<dbReference type="SUPFAM" id="SSF53474">
    <property type="entry name" value="alpha/beta-Hydrolases"/>
    <property type="match status" value="1"/>
</dbReference>
<evidence type="ECO:0000256" key="1">
    <source>
        <dbReference type="ARBA" id="ARBA00010088"/>
    </source>
</evidence>
<evidence type="ECO:0000256" key="3">
    <source>
        <dbReference type="ARBA" id="ARBA00022801"/>
    </source>
</evidence>
<proteinExistence type="inferred from homology"/>
<dbReference type="InterPro" id="IPR051601">
    <property type="entry name" value="Serine_prot/Carboxylest_S33"/>
</dbReference>
<gene>
    <name evidence="7" type="ORF">GB882_02150</name>
</gene>
<dbReference type="OrthoDB" id="3252468at2"/>
<keyword evidence="2 4" id="KW-0732">Signal</keyword>
<dbReference type="GO" id="GO:0016787">
    <property type="term" value="F:hydrolase activity"/>
    <property type="evidence" value="ECO:0007669"/>
    <property type="project" value="UniProtKB-KW"/>
</dbReference>
<keyword evidence="8" id="KW-1185">Reference proteome</keyword>
<feature type="chain" id="PRO_5038831364" evidence="4">
    <location>
        <begin position="26"/>
        <end position="546"/>
    </location>
</feature>
<evidence type="ECO:0000259" key="5">
    <source>
        <dbReference type="Pfam" id="PF00561"/>
    </source>
</evidence>
<dbReference type="EMBL" id="WHPD01000475">
    <property type="protein sequence ID" value="MPV87455.1"/>
    <property type="molecule type" value="Genomic_DNA"/>
</dbReference>
<dbReference type="RefSeq" id="WP_152230018.1">
    <property type="nucleotide sequence ID" value="NZ_BAAAOT010000007.1"/>
</dbReference>
<dbReference type="InterPro" id="IPR029058">
    <property type="entry name" value="AB_hydrolase_fold"/>
</dbReference>
<dbReference type="PANTHER" id="PTHR43248:SF29">
    <property type="entry name" value="TRIPEPTIDYL AMINOPEPTIDASE"/>
    <property type="match status" value="1"/>
</dbReference>
<reference evidence="7 8" key="1">
    <citation type="submission" date="2019-10" db="EMBL/GenBank/DDBJ databases">
        <title>Georgenia wutianyii sp. nov. and Georgenia yuyongxinii sp. nov. isolated from plateau pika (Ochotona curzoniae) in the Qinghai-Tibet plateau of China.</title>
        <authorList>
            <person name="Tian Z."/>
        </authorList>
    </citation>
    <scope>NUCLEOTIDE SEQUENCE [LARGE SCALE GENOMIC DNA]</scope>
    <source>
        <strain evidence="7 8">JCM 15130</strain>
    </source>
</reference>
<keyword evidence="3 7" id="KW-0378">Hydrolase</keyword>
<comment type="caution">
    <text evidence="7">The sequence shown here is derived from an EMBL/GenBank/DDBJ whole genome shotgun (WGS) entry which is preliminary data.</text>
</comment>
<evidence type="ECO:0000313" key="8">
    <source>
        <dbReference type="Proteomes" id="UP000429644"/>
    </source>
</evidence>
<feature type="domain" description="Peptidase S33 tripeptidyl aminopeptidase-like C-terminal" evidence="6">
    <location>
        <begin position="424"/>
        <end position="512"/>
    </location>
</feature>
<sequence>MSWTMRRRAALAGVLLALLPGVAAAAAGAPPGSPDRGPAPRLTWSACGTTPAARAAKVQCATATLPMDYDAPDGAQVRLAVAKVPATNPGHRIGSLFFNLGGPGGPAVDYLQSRGAGLFAGLNDRFDIVGFDPRGVGQSVPAIDCHVDQETEGIYSLPVPTPLDIDVDAYLAKARSYVAACQAHDGAILAHVSTANVARDLDALRAAVGDQRLTYLGYSYGTVLGATYASMFPDRYRAVVLDSAVDAPSYLHAPMQNIADQTAGFEDALDRFLTACAADRAACSGFGGSEPAVAYDDLLAAAERAPIPAAGYAADPRPVTADDIRTATMSLLYAKQLWGYLALALAHAGGGDGALVRAFVDRFYDRRPDGTYAPTLDRYFTITAAEQDYPRDHLGRYLGRGARSWADYPHFWGNSGYAEISYSLWPTHDPDAYRGPFRVPDGAPTALVVNLTHDPATPYPGARHLVRVLGNARLLTVDGDGHGAYGMSSACVNGAAEAYLVSGTLPAAGTVCAQDVAFRAPQPVPAAASDGALADAVAALVPVGAG</sequence>
<protein>
    <submittedName>
        <fullName evidence="7">Alpha/beta fold hydrolase</fullName>
    </submittedName>
</protein>
<dbReference type="Pfam" id="PF00561">
    <property type="entry name" value="Abhydrolase_1"/>
    <property type="match status" value="1"/>
</dbReference>
<evidence type="ECO:0000313" key="7">
    <source>
        <dbReference type="EMBL" id="MPV87455.1"/>
    </source>
</evidence>
<dbReference type="Gene3D" id="3.40.50.1820">
    <property type="entry name" value="alpha/beta hydrolase"/>
    <property type="match status" value="1"/>
</dbReference>
<dbReference type="InterPro" id="IPR013595">
    <property type="entry name" value="Pept_S33_TAP-like_C"/>
</dbReference>
<accession>A0A7J9US61</accession>
<name>A0A7J9US61_9MICO</name>
<feature type="signal peptide" evidence="4">
    <location>
        <begin position="1"/>
        <end position="25"/>
    </location>
</feature>
<organism evidence="7 8">
    <name type="scientific">Georgenia ruanii</name>
    <dbReference type="NCBI Taxonomy" id="348442"/>
    <lineage>
        <taxon>Bacteria</taxon>
        <taxon>Bacillati</taxon>
        <taxon>Actinomycetota</taxon>
        <taxon>Actinomycetes</taxon>
        <taxon>Micrococcales</taxon>
        <taxon>Bogoriellaceae</taxon>
        <taxon>Georgenia</taxon>
    </lineage>
</organism>
<comment type="similarity">
    <text evidence="1">Belongs to the peptidase S33 family.</text>
</comment>
<evidence type="ECO:0000256" key="2">
    <source>
        <dbReference type="ARBA" id="ARBA00022729"/>
    </source>
</evidence>
<dbReference type="Pfam" id="PF08386">
    <property type="entry name" value="Abhydrolase_4"/>
    <property type="match status" value="1"/>
</dbReference>
<dbReference type="AlphaFoldDB" id="A0A7J9US61"/>
<dbReference type="InterPro" id="IPR000073">
    <property type="entry name" value="AB_hydrolase_1"/>
</dbReference>
<evidence type="ECO:0000259" key="6">
    <source>
        <dbReference type="Pfam" id="PF08386"/>
    </source>
</evidence>
<dbReference type="PANTHER" id="PTHR43248">
    <property type="entry name" value="2-SUCCINYL-6-HYDROXY-2,4-CYCLOHEXADIENE-1-CARBOXYLATE SYNTHASE"/>
    <property type="match status" value="1"/>
</dbReference>